<organism evidence="1 2">
    <name type="scientific">Prymnesium parvum</name>
    <name type="common">Toxic golden alga</name>
    <dbReference type="NCBI Taxonomy" id="97485"/>
    <lineage>
        <taxon>Eukaryota</taxon>
        <taxon>Haptista</taxon>
        <taxon>Haptophyta</taxon>
        <taxon>Prymnesiophyceae</taxon>
        <taxon>Prymnesiales</taxon>
        <taxon>Prymnesiaceae</taxon>
        <taxon>Prymnesium</taxon>
    </lineage>
</organism>
<gene>
    <name evidence="1" type="ORF">AB1Y20_000224</name>
</gene>
<protein>
    <recommendedName>
        <fullName evidence="3">HNH nuclease domain-containing protein</fullName>
    </recommendedName>
</protein>
<keyword evidence="2" id="KW-1185">Reference proteome</keyword>
<name>A0AB34K9C7_PRYPA</name>
<comment type="caution">
    <text evidence="1">The sequence shown here is derived from an EMBL/GenBank/DDBJ whole genome shotgun (WGS) entry which is preliminary data.</text>
</comment>
<accession>A0AB34K9C7</accession>
<evidence type="ECO:0008006" key="3">
    <source>
        <dbReference type="Google" id="ProtNLM"/>
    </source>
</evidence>
<evidence type="ECO:0000313" key="1">
    <source>
        <dbReference type="EMBL" id="KAL1529270.1"/>
    </source>
</evidence>
<dbReference type="AlphaFoldDB" id="A0AB34K9C7"/>
<dbReference type="Proteomes" id="UP001515480">
    <property type="component" value="Unassembled WGS sequence"/>
</dbReference>
<sequence>MFAVAWPVLLGHSRSGKLQPDAEYYVQAWSGRGGPDDCDHGYLSMSSDCRRVHPTLARDPRREERWSLLPSGVAGLFYLRSSVRAHCPQQHLSSNSDCHEHHVDLFSPAGVNQLWNLTAVSEFDEYVIEMKGGEQGRHGCSRKYLSSTLDCESGKVLLAHLPHRWRLMKVDDDDGIAREYYEAQRPLFEKAARQFAVHPYFHQLAEVYTPRFARSRREDVIRTVDYEQVVTARLSAMETLLRTAQLDGYRVEKDKCEMYRFLRRNRVPVVPILGEWDNLLHFKLQLGKLENNKSSVFDSVNAPRWPLFLKCCHLTQASMQSVRVLKSREWLLEDGHIHELMEWAKDKFNQRADDRWRSSEWRKSGNALTEGLKPGFILQAPANLDTLKSNGESAACELKVDVVWGRAYIAALIINNRFPQITWALRGTSEDAVYEYDPQDKSRSFHTAMEWGSSRWIFDQGHMPCVWTLAEQVAQAIGADQVRVDIFVSPGQPSGCVVNEISLSSGNPLGAHDRYVAQIWLLPLLDRLYKVQSLVDVPVYDQHDHSLAPRKHPF</sequence>
<dbReference type="EMBL" id="JBGBPQ010000001">
    <property type="protein sequence ID" value="KAL1529270.1"/>
    <property type="molecule type" value="Genomic_DNA"/>
</dbReference>
<proteinExistence type="predicted"/>
<reference evidence="1 2" key="1">
    <citation type="journal article" date="2024" name="Science">
        <title>Giant polyketide synthase enzymes in the biosynthesis of giant marine polyether toxins.</title>
        <authorList>
            <person name="Fallon T.R."/>
            <person name="Shende V.V."/>
            <person name="Wierzbicki I.H."/>
            <person name="Pendleton A.L."/>
            <person name="Watervoot N.F."/>
            <person name="Auber R.P."/>
            <person name="Gonzalez D.J."/>
            <person name="Wisecaver J.H."/>
            <person name="Moore B.S."/>
        </authorList>
    </citation>
    <scope>NUCLEOTIDE SEQUENCE [LARGE SCALE GENOMIC DNA]</scope>
    <source>
        <strain evidence="1 2">12B1</strain>
    </source>
</reference>
<evidence type="ECO:0000313" key="2">
    <source>
        <dbReference type="Proteomes" id="UP001515480"/>
    </source>
</evidence>